<gene>
    <name evidence="1" type="ORF">HINF_LOCUS17663</name>
    <name evidence="2" type="ORF">HINF_LOCUS25107</name>
</gene>
<reference evidence="1" key="1">
    <citation type="submission" date="2023-06" db="EMBL/GenBank/DDBJ databases">
        <authorList>
            <person name="Kurt Z."/>
        </authorList>
    </citation>
    <scope>NUCLEOTIDE SEQUENCE</scope>
</reference>
<organism evidence="1">
    <name type="scientific">Hexamita inflata</name>
    <dbReference type="NCBI Taxonomy" id="28002"/>
    <lineage>
        <taxon>Eukaryota</taxon>
        <taxon>Metamonada</taxon>
        <taxon>Diplomonadida</taxon>
        <taxon>Hexamitidae</taxon>
        <taxon>Hexamitinae</taxon>
        <taxon>Hexamita</taxon>
    </lineage>
</organism>
<dbReference type="EMBL" id="CATOUU010000444">
    <property type="protein sequence ID" value="CAI9930018.1"/>
    <property type="molecule type" value="Genomic_DNA"/>
</dbReference>
<evidence type="ECO:0000313" key="2">
    <source>
        <dbReference type="EMBL" id="CAL6015719.1"/>
    </source>
</evidence>
<dbReference type="EMBL" id="CAXDID020000074">
    <property type="protein sequence ID" value="CAL6015719.1"/>
    <property type="molecule type" value="Genomic_DNA"/>
</dbReference>
<reference evidence="2 3" key="2">
    <citation type="submission" date="2024-07" db="EMBL/GenBank/DDBJ databases">
        <authorList>
            <person name="Akdeniz Z."/>
        </authorList>
    </citation>
    <scope>NUCLEOTIDE SEQUENCE [LARGE SCALE GENOMIC DNA]</scope>
</reference>
<protein>
    <submittedName>
        <fullName evidence="2">Hypothetical_protein</fullName>
    </submittedName>
</protein>
<proteinExistence type="predicted"/>
<name>A0AA86P356_9EUKA</name>
<evidence type="ECO:0000313" key="1">
    <source>
        <dbReference type="EMBL" id="CAI9930018.1"/>
    </source>
</evidence>
<accession>A0AA86P356</accession>
<comment type="caution">
    <text evidence="1">The sequence shown here is derived from an EMBL/GenBank/DDBJ whole genome shotgun (WGS) entry which is preliminary data.</text>
</comment>
<evidence type="ECO:0000313" key="3">
    <source>
        <dbReference type="Proteomes" id="UP001642409"/>
    </source>
</evidence>
<dbReference type="Proteomes" id="UP001642409">
    <property type="component" value="Unassembled WGS sequence"/>
</dbReference>
<keyword evidence="3" id="KW-1185">Reference proteome</keyword>
<sequence length="125" mass="14760">MSICRITEQKLFGSVTNVGFYQIENNCIVAHYYKKNNKREFFYNISDLQQQFTDDGNEILIDSFKNIKIALNVQHLSNMSKDSKIQEDSDKYFDFIPHGYRSYSDVVFVNPTSFTPDSIHRYFDE</sequence>
<dbReference type="AlphaFoldDB" id="A0AA86P356"/>